<dbReference type="PANTHER" id="PTHR43292:SF3">
    <property type="entry name" value="ACYL-COA DEHYDROGENASE FADE29"/>
    <property type="match status" value="1"/>
</dbReference>
<evidence type="ECO:0000259" key="9">
    <source>
        <dbReference type="Pfam" id="PF02771"/>
    </source>
</evidence>
<dbReference type="InterPro" id="IPR009075">
    <property type="entry name" value="AcylCo_DH/oxidase_C"/>
</dbReference>
<gene>
    <name evidence="10" type="ORF">JYP50_09550</name>
</gene>
<dbReference type="GO" id="GO:0050660">
    <property type="term" value="F:flavin adenine dinucleotide binding"/>
    <property type="evidence" value="ECO:0007669"/>
    <property type="project" value="InterPro"/>
</dbReference>
<dbReference type="InterPro" id="IPR037069">
    <property type="entry name" value="AcylCoA_DH/ox_N_sf"/>
</dbReference>
<dbReference type="Pfam" id="PF02771">
    <property type="entry name" value="Acyl-CoA_dh_N"/>
    <property type="match status" value="1"/>
</dbReference>
<dbReference type="RefSeq" id="WP_206560278.1">
    <property type="nucleotide sequence ID" value="NZ_JAFKCZ010000006.1"/>
</dbReference>
<dbReference type="InterPro" id="IPR052161">
    <property type="entry name" value="Mycobact_Acyl-CoA_DH"/>
</dbReference>
<dbReference type="EMBL" id="JAFKCZ010000006">
    <property type="protein sequence ID" value="MBN7796836.1"/>
    <property type="molecule type" value="Genomic_DNA"/>
</dbReference>
<evidence type="ECO:0000313" key="11">
    <source>
        <dbReference type="Proteomes" id="UP000664303"/>
    </source>
</evidence>
<feature type="domain" description="Acyl-CoA oxidase/dehydrogenase middle" evidence="8">
    <location>
        <begin position="122"/>
        <end position="203"/>
    </location>
</feature>
<evidence type="ECO:0000256" key="6">
    <source>
        <dbReference type="RuleBase" id="RU362125"/>
    </source>
</evidence>
<dbReference type="SUPFAM" id="SSF47203">
    <property type="entry name" value="Acyl-CoA dehydrogenase C-terminal domain-like"/>
    <property type="match status" value="1"/>
</dbReference>
<comment type="cofactor">
    <cofactor evidence="1 6">
        <name>FAD</name>
        <dbReference type="ChEBI" id="CHEBI:57692"/>
    </cofactor>
</comment>
<keyword evidence="4 6" id="KW-0274">FAD</keyword>
<evidence type="ECO:0000256" key="1">
    <source>
        <dbReference type="ARBA" id="ARBA00001974"/>
    </source>
</evidence>
<evidence type="ECO:0000256" key="4">
    <source>
        <dbReference type="ARBA" id="ARBA00022827"/>
    </source>
</evidence>
<comment type="similarity">
    <text evidence="2 6">Belongs to the acyl-CoA dehydrogenase family.</text>
</comment>
<dbReference type="InterPro" id="IPR036250">
    <property type="entry name" value="AcylCo_DH-like_C"/>
</dbReference>
<reference evidence="10" key="1">
    <citation type="submission" date="2021-02" db="EMBL/GenBank/DDBJ databases">
        <title>PHA producing bacteria isolated from coastal sediment in Guangdong, Shenzhen.</title>
        <authorList>
            <person name="Zheng W."/>
            <person name="Yu S."/>
            <person name="Huang Y."/>
        </authorList>
    </citation>
    <scope>NUCLEOTIDE SEQUENCE</scope>
    <source>
        <strain evidence="10">TN14-10</strain>
    </source>
</reference>
<dbReference type="GO" id="GO:0005886">
    <property type="term" value="C:plasma membrane"/>
    <property type="evidence" value="ECO:0007669"/>
    <property type="project" value="TreeGrafter"/>
</dbReference>
<dbReference type="Gene3D" id="1.20.140.10">
    <property type="entry name" value="Butyryl-CoA Dehydrogenase, subunit A, domain 3"/>
    <property type="match status" value="1"/>
</dbReference>
<dbReference type="Gene3D" id="1.10.540.10">
    <property type="entry name" value="Acyl-CoA dehydrogenase/oxidase, N-terminal domain"/>
    <property type="match status" value="1"/>
</dbReference>
<dbReference type="AlphaFoldDB" id="A0A939DEQ7"/>
<dbReference type="GO" id="GO:0016627">
    <property type="term" value="F:oxidoreductase activity, acting on the CH-CH group of donors"/>
    <property type="evidence" value="ECO:0007669"/>
    <property type="project" value="InterPro"/>
</dbReference>
<dbReference type="InterPro" id="IPR009100">
    <property type="entry name" value="AcylCoA_DH/oxidase_NM_dom_sf"/>
</dbReference>
<dbReference type="SUPFAM" id="SSF56645">
    <property type="entry name" value="Acyl-CoA dehydrogenase NM domain-like"/>
    <property type="match status" value="1"/>
</dbReference>
<dbReference type="InterPro" id="IPR013786">
    <property type="entry name" value="AcylCoA_DH/ox_N"/>
</dbReference>
<evidence type="ECO:0000259" key="7">
    <source>
        <dbReference type="Pfam" id="PF00441"/>
    </source>
</evidence>
<evidence type="ECO:0000256" key="2">
    <source>
        <dbReference type="ARBA" id="ARBA00009347"/>
    </source>
</evidence>
<organism evidence="10 11">
    <name type="scientific">Parahaliea mediterranea</name>
    <dbReference type="NCBI Taxonomy" id="651086"/>
    <lineage>
        <taxon>Bacteria</taxon>
        <taxon>Pseudomonadati</taxon>
        <taxon>Pseudomonadota</taxon>
        <taxon>Gammaproteobacteria</taxon>
        <taxon>Cellvibrionales</taxon>
        <taxon>Halieaceae</taxon>
        <taxon>Parahaliea</taxon>
    </lineage>
</organism>
<keyword evidence="11" id="KW-1185">Reference proteome</keyword>
<dbReference type="InterPro" id="IPR046373">
    <property type="entry name" value="Acyl-CoA_Oxase/DH_mid-dom_sf"/>
</dbReference>
<keyword evidence="3 6" id="KW-0285">Flavoprotein</keyword>
<comment type="caution">
    <text evidence="10">The sequence shown here is derived from an EMBL/GenBank/DDBJ whole genome shotgun (WGS) entry which is preliminary data.</text>
</comment>
<evidence type="ECO:0000259" key="8">
    <source>
        <dbReference type="Pfam" id="PF02770"/>
    </source>
</evidence>
<feature type="domain" description="Acyl-CoA dehydrogenase/oxidase C-terminal" evidence="7">
    <location>
        <begin position="227"/>
        <end position="379"/>
    </location>
</feature>
<feature type="domain" description="Acyl-CoA dehydrogenase/oxidase N-terminal" evidence="9">
    <location>
        <begin position="6"/>
        <end position="118"/>
    </location>
</feature>
<dbReference type="PANTHER" id="PTHR43292">
    <property type="entry name" value="ACYL-COA DEHYDROGENASE"/>
    <property type="match status" value="1"/>
</dbReference>
<name>A0A939DEQ7_9GAMM</name>
<protein>
    <submittedName>
        <fullName evidence="10">Acyl-CoA dehydrogenase family protein</fullName>
    </submittedName>
</protein>
<keyword evidence="5 6" id="KW-0560">Oxidoreductase</keyword>
<evidence type="ECO:0000313" key="10">
    <source>
        <dbReference type="EMBL" id="MBN7796836.1"/>
    </source>
</evidence>
<dbReference type="InterPro" id="IPR006091">
    <property type="entry name" value="Acyl-CoA_Oxase/DH_mid-dom"/>
</dbReference>
<accession>A0A939DEQ7</accession>
<sequence>MYLEHTSEQLALRRELRDYFGQLMTPELIAATRGNEGGEAYKSVIRQIGRDGWLTLGWPREYGGQGRGPMDQMILFEEAQLACAPLPFVTINTVGPAIIAHGDETHKTHFLPRIAAGELHFAIGYTEPQAGTDLASLQTSAVREGDDWVINGTKVFTSGAEAADYIWLAARTDPGAGHAGITVFMVDTGQHGFSYAPIHTVGEVRTNITYYDNVRCPHDMICGELHQGWKLITSQLNHERVGLAAIGVYAWGLYEQVLAWARDGAADGQRPIDHPVVRALLGQAYARLEAMRLMTWRMVWRMEHAEPDPAYASAIKTYSTEALIEIYRLLMDALGPASALRRGSAGALLQGELEAEYRRCQINTFGGGVLEVMRDLVAQFGLGMGGGRRRATAG</sequence>
<evidence type="ECO:0000256" key="5">
    <source>
        <dbReference type="ARBA" id="ARBA00023002"/>
    </source>
</evidence>
<dbReference type="Proteomes" id="UP000664303">
    <property type="component" value="Unassembled WGS sequence"/>
</dbReference>
<proteinExistence type="inferred from homology"/>
<evidence type="ECO:0000256" key="3">
    <source>
        <dbReference type="ARBA" id="ARBA00022630"/>
    </source>
</evidence>
<dbReference type="Pfam" id="PF02770">
    <property type="entry name" value="Acyl-CoA_dh_M"/>
    <property type="match status" value="1"/>
</dbReference>
<dbReference type="Pfam" id="PF00441">
    <property type="entry name" value="Acyl-CoA_dh_1"/>
    <property type="match status" value="1"/>
</dbReference>
<dbReference type="Gene3D" id="2.40.110.10">
    <property type="entry name" value="Butyryl-CoA Dehydrogenase, subunit A, domain 2"/>
    <property type="match status" value="1"/>
</dbReference>